<proteinExistence type="predicted"/>
<feature type="compositionally biased region" description="Acidic residues" evidence="1">
    <location>
        <begin position="18"/>
        <end position="27"/>
    </location>
</feature>
<reference evidence="2 3" key="1">
    <citation type="submission" date="2018-08" db="EMBL/GenBank/DDBJ databases">
        <title>A genome reference for cultivated species of the human gut microbiota.</title>
        <authorList>
            <person name="Zou Y."/>
            <person name="Xue W."/>
            <person name="Luo G."/>
        </authorList>
    </citation>
    <scope>NUCLEOTIDE SEQUENCE [LARGE SCALE GENOMIC DNA]</scope>
    <source>
        <strain evidence="2 3">TM10-3</strain>
    </source>
</reference>
<dbReference type="EMBL" id="QSOB01000007">
    <property type="protein sequence ID" value="RGI69054.1"/>
    <property type="molecule type" value="Genomic_DNA"/>
</dbReference>
<feature type="non-terminal residue" evidence="2">
    <location>
        <position position="1"/>
    </location>
</feature>
<dbReference type="AlphaFoldDB" id="A0A3E4EE61"/>
<name>A0A3E4EE61_9FIRM</name>
<gene>
    <name evidence="2" type="ORF">DXD95_06270</name>
</gene>
<evidence type="ECO:0000313" key="3">
    <source>
        <dbReference type="Proteomes" id="UP000260642"/>
    </source>
</evidence>
<accession>A0A3E4EE61</accession>
<organism evidence="2 3">
    <name type="scientific">Agathobacter rectalis</name>
    <dbReference type="NCBI Taxonomy" id="39491"/>
    <lineage>
        <taxon>Bacteria</taxon>
        <taxon>Bacillati</taxon>
        <taxon>Bacillota</taxon>
        <taxon>Clostridia</taxon>
        <taxon>Lachnospirales</taxon>
        <taxon>Lachnospiraceae</taxon>
        <taxon>Agathobacter</taxon>
    </lineage>
</organism>
<feature type="region of interest" description="Disordered" evidence="1">
    <location>
        <begin position="1"/>
        <end position="27"/>
    </location>
</feature>
<dbReference type="Proteomes" id="UP000260642">
    <property type="component" value="Unassembled WGS sequence"/>
</dbReference>
<evidence type="ECO:0000313" key="2">
    <source>
        <dbReference type="EMBL" id="RGI69054.1"/>
    </source>
</evidence>
<evidence type="ECO:0000256" key="1">
    <source>
        <dbReference type="SAM" id="MobiDB-lite"/>
    </source>
</evidence>
<protein>
    <submittedName>
        <fullName evidence="2">Adenylate cyclase</fullName>
    </submittedName>
</protein>
<sequence length="27" mass="3104">EPQIRASFPTPENSQPDNDVDWDFLGE</sequence>
<comment type="caution">
    <text evidence="2">The sequence shown here is derived from an EMBL/GenBank/DDBJ whole genome shotgun (WGS) entry which is preliminary data.</text>
</comment>